<dbReference type="RefSeq" id="WP_380595484.1">
    <property type="nucleotide sequence ID" value="NZ_JBHSDU010000002.1"/>
</dbReference>
<gene>
    <name evidence="2" type="ORF">ACFPN2_04785</name>
</gene>
<dbReference type="EMBL" id="JBHSDU010000002">
    <property type="protein sequence ID" value="MFC4308389.1"/>
    <property type="molecule type" value="Genomic_DNA"/>
</dbReference>
<feature type="signal peptide" evidence="1">
    <location>
        <begin position="1"/>
        <end position="24"/>
    </location>
</feature>
<evidence type="ECO:0000256" key="1">
    <source>
        <dbReference type="SAM" id="SignalP"/>
    </source>
</evidence>
<name>A0ABV8SLA6_9GAMM</name>
<evidence type="ECO:0008006" key="4">
    <source>
        <dbReference type="Google" id="ProtNLM"/>
    </source>
</evidence>
<feature type="chain" id="PRO_5045534698" description="Secreted protein" evidence="1">
    <location>
        <begin position="25"/>
        <end position="226"/>
    </location>
</feature>
<accession>A0ABV8SLA6</accession>
<keyword evidence="1" id="KW-0732">Signal</keyword>
<comment type="caution">
    <text evidence="2">The sequence shown here is derived from an EMBL/GenBank/DDBJ whole genome shotgun (WGS) entry which is preliminary data.</text>
</comment>
<keyword evidence="3" id="KW-1185">Reference proteome</keyword>
<evidence type="ECO:0000313" key="2">
    <source>
        <dbReference type="EMBL" id="MFC4308389.1"/>
    </source>
</evidence>
<sequence length="226" mass="25192">MTRQCVTSASLLWLTLLFSLPATAVAEGQAATPDTQVTGADPVQSIWKHQEIAFYFQSFTTFYSCTSLESKLERIMRELGVHARVKVRSADCPSSVARMPRVVMQVVSPVEATPAALADRDKNKSVRELAQRVRGKKSDHPLDSLEEFPAQWRPVSLTRGRLDLQPGDCELIDELQKKVLPKLAVRIVRDDVQCSPNQLTMGQPRLEVEALIEVPKPDEAQQKQGT</sequence>
<organism evidence="2 3">
    <name type="scientific">Steroidobacter flavus</name>
    <dbReference type="NCBI Taxonomy" id="1842136"/>
    <lineage>
        <taxon>Bacteria</taxon>
        <taxon>Pseudomonadati</taxon>
        <taxon>Pseudomonadota</taxon>
        <taxon>Gammaproteobacteria</taxon>
        <taxon>Steroidobacterales</taxon>
        <taxon>Steroidobacteraceae</taxon>
        <taxon>Steroidobacter</taxon>
    </lineage>
</organism>
<proteinExistence type="predicted"/>
<dbReference type="Proteomes" id="UP001595904">
    <property type="component" value="Unassembled WGS sequence"/>
</dbReference>
<reference evidence="3" key="1">
    <citation type="journal article" date="2019" name="Int. J. Syst. Evol. Microbiol.">
        <title>The Global Catalogue of Microorganisms (GCM) 10K type strain sequencing project: providing services to taxonomists for standard genome sequencing and annotation.</title>
        <authorList>
            <consortium name="The Broad Institute Genomics Platform"/>
            <consortium name="The Broad Institute Genome Sequencing Center for Infectious Disease"/>
            <person name="Wu L."/>
            <person name="Ma J."/>
        </authorList>
    </citation>
    <scope>NUCLEOTIDE SEQUENCE [LARGE SCALE GENOMIC DNA]</scope>
    <source>
        <strain evidence="3">CGMCC 1.10759</strain>
    </source>
</reference>
<protein>
    <recommendedName>
        <fullName evidence="4">Secreted protein</fullName>
    </recommendedName>
</protein>
<evidence type="ECO:0000313" key="3">
    <source>
        <dbReference type="Proteomes" id="UP001595904"/>
    </source>
</evidence>